<proteinExistence type="predicted"/>
<comment type="caution">
    <text evidence="1">The sequence shown here is derived from an EMBL/GenBank/DDBJ whole genome shotgun (WGS) entry which is preliminary data.</text>
</comment>
<keyword evidence="2" id="KW-1185">Reference proteome</keyword>
<name>A0A8K0DUZ1_9ROSA</name>
<gene>
    <name evidence="1" type="ORF">FNV43_RR19919</name>
</gene>
<dbReference type="EMBL" id="VOIH02000009">
    <property type="protein sequence ID" value="KAF3437166.1"/>
    <property type="molecule type" value="Genomic_DNA"/>
</dbReference>
<accession>A0A8K0DUZ1</accession>
<organism evidence="1 2">
    <name type="scientific">Rhamnella rubrinervis</name>
    <dbReference type="NCBI Taxonomy" id="2594499"/>
    <lineage>
        <taxon>Eukaryota</taxon>
        <taxon>Viridiplantae</taxon>
        <taxon>Streptophyta</taxon>
        <taxon>Embryophyta</taxon>
        <taxon>Tracheophyta</taxon>
        <taxon>Spermatophyta</taxon>
        <taxon>Magnoliopsida</taxon>
        <taxon>eudicotyledons</taxon>
        <taxon>Gunneridae</taxon>
        <taxon>Pentapetalae</taxon>
        <taxon>rosids</taxon>
        <taxon>fabids</taxon>
        <taxon>Rosales</taxon>
        <taxon>Rhamnaceae</taxon>
        <taxon>rhamnoid group</taxon>
        <taxon>Rhamneae</taxon>
        <taxon>Rhamnella</taxon>
    </lineage>
</organism>
<protein>
    <submittedName>
        <fullName evidence="1">Uncharacterized protein</fullName>
    </submittedName>
</protein>
<evidence type="ECO:0000313" key="2">
    <source>
        <dbReference type="Proteomes" id="UP000796880"/>
    </source>
</evidence>
<reference evidence="1" key="1">
    <citation type="submission" date="2020-03" db="EMBL/GenBank/DDBJ databases">
        <title>A high-quality chromosome-level genome assembly of a woody plant with both climbing and erect habits, Rhamnella rubrinervis.</title>
        <authorList>
            <person name="Lu Z."/>
            <person name="Yang Y."/>
            <person name="Zhu X."/>
            <person name="Sun Y."/>
        </authorList>
    </citation>
    <scope>NUCLEOTIDE SEQUENCE</scope>
    <source>
        <strain evidence="1">BYM</strain>
        <tissue evidence="1">Leaf</tissue>
    </source>
</reference>
<dbReference type="Proteomes" id="UP000796880">
    <property type="component" value="Unassembled WGS sequence"/>
</dbReference>
<evidence type="ECO:0000313" key="1">
    <source>
        <dbReference type="EMBL" id="KAF3437166.1"/>
    </source>
</evidence>
<sequence>MLGFCSMGANRFADIPDHPPYRDFNAILRMVGWRSSYSLFRSTFGAVEVCFPIDTHGAFFTWLGPGYVQSKLDRSFSTDSVWRFDSAFQTLAKHSIITTSIESSKLVMWARPFGFTVDKDFKSFARVFGMRRFRSPFIGLSKLKRLSMLFGLKRCLRDIHDKITSLVKNFFWPVTLLARRLHRERLAGRYRQFRMRLASSNYADRSRQMVEDGDRNSKFFHSLLRSSHATLSSLIGDKYFG</sequence>
<dbReference type="AlphaFoldDB" id="A0A8K0DUZ1"/>